<dbReference type="InterPro" id="IPR010994">
    <property type="entry name" value="RuvA_2-like"/>
</dbReference>
<keyword evidence="3" id="KW-0378">Hydrolase</keyword>
<dbReference type="InterPro" id="IPR050534">
    <property type="entry name" value="Coronavir_polyprotein_1ab"/>
</dbReference>
<comment type="similarity">
    <text evidence="3">Belongs to the RecD family. RecD2 subfamily.</text>
</comment>
<dbReference type="EC" id="5.6.2.3" evidence="3"/>
<dbReference type="Pfam" id="PF23139">
    <property type="entry name" value="OB_YrrC"/>
    <property type="match status" value="1"/>
</dbReference>
<evidence type="ECO:0000256" key="1">
    <source>
        <dbReference type="ARBA" id="ARBA00022741"/>
    </source>
</evidence>
<feature type="domain" description="ATP-dependent RecD2 DNA helicase SH3" evidence="6">
    <location>
        <begin position="566"/>
        <end position="642"/>
    </location>
</feature>
<dbReference type="CDD" id="cd18809">
    <property type="entry name" value="SF1_C_RecD"/>
    <property type="match status" value="1"/>
</dbReference>
<dbReference type="Proteomes" id="UP000192790">
    <property type="component" value="Unassembled WGS sequence"/>
</dbReference>
<feature type="domain" description="ATP-dependent RecD2 DNA helicase OB-fold" evidence="7">
    <location>
        <begin position="10"/>
        <end position="80"/>
    </location>
</feature>
<evidence type="ECO:0000256" key="3">
    <source>
        <dbReference type="HAMAP-Rule" id="MF_01488"/>
    </source>
</evidence>
<feature type="domain" description="ATP-dependent RecD2 DNA helicase-like helix-hairpin-helix" evidence="5">
    <location>
        <begin position="146"/>
        <end position="235"/>
    </location>
</feature>
<dbReference type="GO" id="GO:0003677">
    <property type="term" value="F:DNA binding"/>
    <property type="evidence" value="ECO:0007669"/>
    <property type="project" value="UniProtKB-UniRule"/>
</dbReference>
<keyword evidence="3" id="KW-0413">Isomerase</keyword>
<dbReference type="PANTHER" id="PTHR43788">
    <property type="entry name" value="DNA2/NAM7 HELICASE FAMILY MEMBER"/>
    <property type="match status" value="1"/>
</dbReference>
<dbReference type="Gene3D" id="2.30.30.940">
    <property type="match status" value="1"/>
</dbReference>
<dbReference type="EMBL" id="FWXW01000001">
    <property type="protein sequence ID" value="SMC42025.1"/>
    <property type="molecule type" value="Genomic_DNA"/>
</dbReference>
<dbReference type="STRING" id="1122930.SAMN02745168_0844"/>
<dbReference type="SUPFAM" id="SSF47781">
    <property type="entry name" value="RuvA domain 2-like"/>
    <property type="match status" value="1"/>
</dbReference>
<evidence type="ECO:0000256" key="2">
    <source>
        <dbReference type="ARBA" id="ARBA00022840"/>
    </source>
</evidence>
<dbReference type="GO" id="GO:0005524">
    <property type="term" value="F:ATP binding"/>
    <property type="evidence" value="ECO:0007669"/>
    <property type="project" value="UniProtKB-UniRule"/>
</dbReference>
<keyword evidence="3" id="KW-0238">DNA-binding</keyword>
<evidence type="ECO:0000259" key="4">
    <source>
        <dbReference type="Pfam" id="PF13538"/>
    </source>
</evidence>
<keyword evidence="9" id="KW-1185">Reference proteome</keyword>
<dbReference type="Gene3D" id="3.40.50.300">
    <property type="entry name" value="P-loop containing nucleotide triphosphate hydrolases"/>
    <property type="match status" value="2"/>
</dbReference>
<gene>
    <name evidence="3" type="primary">recD2</name>
    <name evidence="8" type="ORF">SAMN02745168_0844</name>
</gene>
<keyword evidence="2 3" id="KW-0067">ATP-binding</keyword>
<dbReference type="GO" id="GO:0006310">
    <property type="term" value="P:DNA recombination"/>
    <property type="evidence" value="ECO:0007669"/>
    <property type="project" value="InterPro"/>
</dbReference>
<evidence type="ECO:0000259" key="6">
    <source>
        <dbReference type="Pfam" id="PF18335"/>
    </source>
</evidence>
<dbReference type="GO" id="GO:0009338">
    <property type="term" value="C:exodeoxyribonuclease V complex"/>
    <property type="evidence" value="ECO:0007669"/>
    <property type="project" value="TreeGrafter"/>
</dbReference>
<dbReference type="NCBIfam" id="TIGR01448">
    <property type="entry name" value="recD_rel"/>
    <property type="match status" value="1"/>
</dbReference>
<reference evidence="8 9" key="1">
    <citation type="submission" date="2017-04" db="EMBL/GenBank/DDBJ databases">
        <authorList>
            <person name="Afonso C.L."/>
            <person name="Miller P.J."/>
            <person name="Scott M.A."/>
            <person name="Spackman E."/>
            <person name="Goraichik I."/>
            <person name="Dimitrov K.M."/>
            <person name="Suarez D.L."/>
            <person name="Swayne D.E."/>
        </authorList>
    </citation>
    <scope>NUCLEOTIDE SEQUENCE [LARGE SCALE GENOMIC DNA]</scope>
    <source>
        <strain evidence="8 9">DSM 12816</strain>
    </source>
</reference>
<dbReference type="AlphaFoldDB" id="A0A1W1Z0N7"/>
<dbReference type="InterPro" id="IPR027417">
    <property type="entry name" value="P-loop_NTPase"/>
</dbReference>
<dbReference type="HAMAP" id="MF_01488">
    <property type="entry name" value="RecD2"/>
    <property type="match status" value="1"/>
</dbReference>
<protein>
    <recommendedName>
        <fullName evidence="3">ATP-dependent RecD2 DNA helicase</fullName>
        <ecNumber evidence="3">5.6.2.3</ecNumber>
    </recommendedName>
    <alternativeName>
        <fullName evidence="3">DNA 5'-3' helicase subunit RecD2</fullName>
    </alternativeName>
</protein>
<dbReference type="Pfam" id="PF18335">
    <property type="entry name" value="SH3_13"/>
    <property type="match status" value="1"/>
</dbReference>
<keyword evidence="1 3" id="KW-0547">Nucleotide-binding</keyword>
<dbReference type="Pfam" id="PF13604">
    <property type="entry name" value="AAA_30"/>
    <property type="match status" value="1"/>
</dbReference>
<dbReference type="Gene3D" id="1.10.150.20">
    <property type="entry name" value="5' to 3' exonuclease, C-terminal subdomain"/>
    <property type="match status" value="1"/>
</dbReference>
<dbReference type="RefSeq" id="WP_084233446.1">
    <property type="nucleotide sequence ID" value="NZ_FWXW01000001.1"/>
</dbReference>
<dbReference type="InterPro" id="IPR029493">
    <property type="entry name" value="RecD2-like_HHH"/>
</dbReference>
<name>A0A1W1Z0N7_9FIRM</name>
<dbReference type="InterPro" id="IPR041451">
    <property type="entry name" value="RecD2_SH13"/>
</dbReference>
<dbReference type="InterPro" id="IPR027785">
    <property type="entry name" value="UvrD-like_helicase_C"/>
</dbReference>
<dbReference type="Gene3D" id="1.10.10.2220">
    <property type="match status" value="1"/>
</dbReference>
<feature type="binding site" evidence="3">
    <location>
        <begin position="349"/>
        <end position="353"/>
    </location>
    <ligand>
        <name>ATP</name>
        <dbReference type="ChEBI" id="CHEBI:30616"/>
    </ligand>
</feature>
<accession>A0A1W1Z0N7</accession>
<comment type="catalytic activity">
    <reaction evidence="3">
        <text>ATP + H2O = ADP + phosphate + H(+)</text>
        <dbReference type="Rhea" id="RHEA:13065"/>
        <dbReference type="ChEBI" id="CHEBI:15377"/>
        <dbReference type="ChEBI" id="CHEBI:15378"/>
        <dbReference type="ChEBI" id="CHEBI:30616"/>
        <dbReference type="ChEBI" id="CHEBI:43474"/>
        <dbReference type="ChEBI" id="CHEBI:456216"/>
        <dbReference type="EC" id="5.6.2.3"/>
    </reaction>
</comment>
<feature type="domain" description="UvrD-like helicase C-terminal" evidence="4">
    <location>
        <begin position="660"/>
        <end position="707"/>
    </location>
</feature>
<evidence type="ECO:0000259" key="5">
    <source>
        <dbReference type="Pfam" id="PF14490"/>
    </source>
</evidence>
<dbReference type="InterPro" id="IPR055446">
    <property type="entry name" value="RecD2_N_OB"/>
</dbReference>
<dbReference type="CDD" id="cd17933">
    <property type="entry name" value="DEXSc_RecD-like"/>
    <property type="match status" value="1"/>
</dbReference>
<evidence type="ECO:0000313" key="8">
    <source>
        <dbReference type="EMBL" id="SMC42025.1"/>
    </source>
</evidence>
<evidence type="ECO:0000313" key="9">
    <source>
        <dbReference type="Proteomes" id="UP000192790"/>
    </source>
</evidence>
<dbReference type="GO" id="GO:0016887">
    <property type="term" value="F:ATP hydrolysis activity"/>
    <property type="evidence" value="ECO:0007669"/>
    <property type="project" value="RHEA"/>
</dbReference>
<comment type="function">
    <text evidence="3">DNA-dependent ATPase and ATP-dependent 5'-3' DNA helicase. Has no activity on blunt DNA or DNA with 3'-overhangs, requires at least 10 bases of 5'-ssDNA for helicase activity.</text>
</comment>
<dbReference type="GO" id="GO:0017116">
    <property type="term" value="F:single-stranded DNA helicase activity"/>
    <property type="evidence" value="ECO:0007669"/>
    <property type="project" value="TreeGrafter"/>
</dbReference>
<sequence length="747" mass="82344">MGREEGYIEFGGTVESLVYQNAESSYTVIRLAKADGEKVVVVGFLPAAAPGEELQVGGRWMNHPSYGEQFKAERVNRSLPTQAAGILSYLSSGIIRGVGPVTAERIVGRFGTDTFRVLEERPEELSSIRGITAKKAGEIAESFRYQTGMRRLIEWIGQSGLPLSAAPKLYRRYGTTAMERLRENPYLLTDEYYGVTFAAADRLALGMGWPGDAPERVEAAVRFELTHNLNNGHVFLPYGKLAAATEQLIGIDAERVEEAIVSLTEREEAVTEEIAGETACYLPGLYEAETYVAERILKMAGNGFSASRKTETLIASVEEAQGIQYAPEQRRAVQKAMECRVMLLTGGPGTGKTTCVRGIVALFDKMGLKTALTAPTGRAAKRMGELCGTEAQTIHRLLGTEYDSGTGDLRFTRNERDPLDADAVIVDETSMVDLLLMRALLGAMGENARLILVGDPDQLPSVGAGDLFSDLIRSRQVETVYLTEIFRQARESAIVMNAHAVNRGEMPNLREKSGDFFFLSRPEPERVVETILELCRTRLPEKMGIDPGQIQVLTPTKRHETGTAALNRKLQAALNPAKPGRKEKIFGEYLFREGDRVMQIKNNYDIIWRKSDGSGMGTGIFNGDVGRIEGIDPRSETVTVLFDDRYAEYSGDMLGELEPAFAITVHKSQGSEYRAVIFAAMNHSPLLMSRGVLYTAITRARELLILVGDERAIARMTANNRQRKRYSGLRARLCMEGPPQSGSDHNN</sequence>
<proteinExistence type="inferred from homology"/>
<organism evidence="8 9">
    <name type="scientific">Papillibacter cinnamivorans DSM 12816</name>
    <dbReference type="NCBI Taxonomy" id="1122930"/>
    <lineage>
        <taxon>Bacteria</taxon>
        <taxon>Bacillati</taxon>
        <taxon>Bacillota</taxon>
        <taxon>Clostridia</taxon>
        <taxon>Eubacteriales</taxon>
        <taxon>Oscillospiraceae</taxon>
        <taxon>Papillibacter</taxon>
    </lineage>
</organism>
<keyword evidence="3" id="KW-0347">Helicase</keyword>
<dbReference type="GO" id="GO:0043139">
    <property type="term" value="F:5'-3' DNA helicase activity"/>
    <property type="evidence" value="ECO:0007669"/>
    <property type="project" value="UniProtKB-UniRule"/>
</dbReference>
<dbReference type="Pfam" id="PF13538">
    <property type="entry name" value="UvrD_C_2"/>
    <property type="match status" value="1"/>
</dbReference>
<dbReference type="InterPro" id="IPR006345">
    <property type="entry name" value="RecD2"/>
</dbReference>
<dbReference type="SUPFAM" id="SSF52540">
    <property type="entry name" value="P-loop containing nucleoside triphosphate hydrolases"/>
    <property type="match status" value="1"/>
</dbReference>
<dbReference type="Pfam" id="PF14490">
    <property type="entry name" value="HHH_RecD2"/>
    <property type="match status" value="1"/>
</dbReference>
<dbReference type="OrthoDB" id="9803432at2"/>
<evidence type="ECO:0000259" key="7">
    <source>
        <dbReference type="Pfam" id="PF23139"/>
    </source>
</evidence>
<dbReference type="PANTHER" id="PTHR43788:SF6">
    <property type="entry name" value="DNA HELICASE B"/>
    <property type="match status" value="1"/>
</dbReference>